<feature type="transmembrane region" description="Helical" evidence="7">
    <location>
        <begin position="225"/>
        <end position="251"/>
    </location>
</feature>
<evidence type="ECO:0000313" key="9">
    <source>
        <dbReference type="Proteomes" id="UP001595660"/>
    </source>
</evidence>
<name>A0ABD5NDZ1_9EURY</name>
<comment type="subcellular location">
    <subcellularLocation>
        <location evidence="1">Cell membrane</location>
        <topology evidence="1">Multi-pass membrane protein</topology>
    </subcellularLocation>
</comment>
<evidence type="ECO:0000256" key="1">
    <source>
        <dbReference type="ARBA" id="ARBA00004651"/>
    </source>
</evidence>
<comment type="caution">
    <text evidence="8">The sequence shown here is derived from an EMBL/GenBank/DDBJ whole genome shotgun (WGS) entry which is preliminary data.</text>
</comment>
<gene>
    <name evidence="8" type="ORF">ACFOKC_07360</name>
</gene>
<feature type="transmembrane region" description="Helical" evidence="7">
    <location>
        <begin position="129"/>
        <end position="152"/>
    </location>
</feature>
<evidence type="ECO:0000256" key="3">
    <source>
        <dbReference type="ARBA" id="ARBA00022692"/>
    </source>
</evidence>
<feature type="transmembrane region" description="Helical" evidence="7">
    <location>
        <begin position="164"/>
        <end position="185"/>
    </location>
</feature>
<dbReference type="InterPro" id="IPR017039">
    <property type="entry name" value="Virul_fac_BrkB"/>
</dbReference>
<protein>
    <submittedName>
        <fullName evidence="8">YihY/virulence factor BrkB family protein</fullName>
    </submittedName>
</protein>
<dbReference type="GeneID" id="69116530"/>
<evidence type="ECO:0000256" key="5">
    <source>
        <dbReference type="ARBA" id="ARBA00023136"/>
    </source>
</evidence>
<sequence length="388" mass="41144">MTRIGRAVGVAKRTLAAARDEQVTFLAAAVAYYAFVSVIPLLLLGIAVGTAFGGEQLVDVVVDGLEQFLSETGQDAVRDALTNARGRTGATVVSVALLTWSGLKLFRGLDVAFSQIYGSDFVEPLPKQLFDALVVLLTIPLAVAASVAIGVLAPSLGMVPYVNATASVTLFLSLTLLFLPAYYVFPDVPMTAGDALPGAAFAAFGWTVLAEAFRVYASVVSLEVYGLLGAALLFVTLLYFGGIVITVGAVLNAVLSGRTDDEAEVEREPPDEAPDVAELGAEVEALREELDAKTVSKSELETDLKQYVRTRLRRGKARGWGPYLVLLYGTAMTVGAFAYLSGGWAILAMVVVWLSTLGLYTLMVLFGVTASAFGLPGRVADRVRSWRS</sequence>
<keyword evidence="5 7" id="KW-0472">Membrane</keyword>
<dbReference type="EMBL" id="JBHRWN010000002">
    <property type="protein sequence ID" value="MFC3477540.1"/>
    <property type="molecule type" value="Genomic_DNA"/>
</dbReference>
<feature type="coiled-coil region" evidence="6">
    <location>
        <begin position="276"/>
        <end position="303"/>
    </location>
</feature>
<dbReference type="Pfam" id="PF03631">
    <property type="entry name" value="Virul_fac_BrkB"/>
    <property type="match status" value="1"/>
</dbReference>
<keyword evidence="9" id="KW-1185">Reference proteome</keyword>
<keyword evidence="2" id="KW-1003">Cell membrane</keyword>
<feature type="transmembrane region" description="Helical" evidence="7">
    <location>
        <begin position="25"/>
        <end position="48"/>
    </location>
</feature>
<evidence type="ECO:0000313" key="8">
    <source>
        <dbReference type="EMBL" id="MFC3477540.1"/>
    </source>
</evidence>
<accession>A0ABD5NDZ1</accession>
<evidence type="ECO:0000256" key="2">
    <source>
        <dbReference type="ARBA" id="ARBA00022475"/>
    </source>
</evidence>
<keyword evidence="3 7" id="KW-0812">Transmembrane</keyword>
<organism evidence="8 9">
    <name type="scientific">Halobacterium litoreum</name>
    <dbReference type="NCBI Taxonomy" id="2039234"/>
    <lineage>
        <taxon>Archaea</taxon>
        <taxon>Methanobacteriati</taxon>
        <taxon>Methanobacteriota</taxon>
        <taxon>Stenosarchaea group</taxon>
        <taxon>Halobacteria</taxon>
        <taxon>Halobacteriales</taxon>
        <taxon>Halobacteriaceae</taxon>
        <taxon>Halobacterium</taxon>
    </lineage>
</organism>
<evidence type="ECO:0000256" key="7">
    <source>
        <dbReference type="SAM" id="Phobius"/>
    </source>
</evidence>
<proteinExistence type="predicted"/>
<evidence type="ECO:0000256" key="4">
    <source>
        <dbReference type="ARBA" id="ARBA00022989"/>
    </source>
</evidence>
<keyword evidence="6" id="KW-0175">Coiled coil</keyword>
<dbReference type="AlphaFoldDB" id="A0ABD5NDZ1"/>
<dbReference type="Proteomes" id="UP001595660">
    <property type="component" value="Unassembled WGS sequence"/>
</dbReference>
<feature type="transmembrane region" description="Helical" evidence="7">
    <location>
        <begin position="320"/>
        <end position="340"/>
    </location>
</feature>
<keyword evidence="4 7" id="KW-1133">Transmembrane helix</keyword>
<feature type="transmembrane region" description="Helical" evidence="7">
    <location>
        <begin position="346"/>
        <end position="375"/>
    </location>
</feature>
<dbReference type="GO" id="GO:0005886">
    <property type="term" value="C:plasma membrane"/>
    <property type="evidence" value="ECO:0007669"/>
    <property type="project" value="UniProtKB-SubCell"/>
</dbReference>
<dbReference type="PANTHER" id="PTHR30213">
    <property type="entry name" value="INNER MEMBRANE PROTEIN YHJD"/>
    <property type="match status" value="1"/>
</dbReference>
<dbReference type="RefSeq" id="WP_232571335.1">
    <property type="nucleotide sequence ID" value="NZ_CP089466.1"/>
</dbReference>
<evidence type="ECO:0000256" key="6">
    <source>
        <dbReference type="SAM" id="Coils"/>
    </source>
</evidence>
<reference evidence="8 9" key="1">
    <citation type="journal article" date="2019" name="Int. J. Syst. Evol. Microbiol.">
        <title>The Global Catalogue of Microorganisms (GCM) 10K type strain sequencing project: providing services to taxonomists for standard genome sequencing and annotation.</title>
        <authorList>
            <consortium name="The Broad Institute Genomics Platform"/>
            <consortium name="The Broad Institute Genome Sequencing Center for Infectious Disease"/>
            <person name="Wu L."/>
            <person name="Ma J."/>
        </authorList>
    </citation>
    <scope>NUCLEOTIDE SEQUENCE [LARGE SCALE GENOMIC DNA]</scope>
    <source>
        <strain evidence="8 9">CGMCC 1.12562</strain>
    </source>
</reference>
<dbReference type="PANTHER" id="PTHR30213:SF0">
    <property type="entry name" value="UPF0761 MEMBRANE PROTEIN YIHY"/>
    <property type="match status" value="1"/>
</dbReference>